<dbReference type="InterPro" id="IPR046341">
    <property type="entry name" value="SET_dom_sf"/>
</dbReference>
<dbReference type="Gene3D" id="3.90.1410.10">
    <property type="entry name" value="set domain protein methyltransferase, domain 1"/>
    <property type="match status" value="1"/>
</dbReference>
<dbReference type="GO" id="GO:0016279">
    <property type="term" value="F:protein-lysine N-methyltransferase activity"/>
    <property type="evidence" value="ECO:0007669"/>
    <property type="project" value="TreeGrafter"/>
</dbReference>
<name>A0A4Q9MRT3_9APHY</name>
<dbReference type="SUPFAM" id="SSF82199">
    <property type="entry name" value="SET domain"/>
    <property type="match status" value="1"/>
</dbReference>
<dbReference type="Proteomes" id="UP000292957">
    <property type="component" value="Unassembled WGS sequence"/>
</dbReference>
<protein>
    <submittedName>
        <fullName evidence="2">SET domain-containing protein</fullName>
    </submittedName>
</protein>
<dbReference type="InterPro" id="IPR050600">
    <property type="entry name" value="SETD3_SETD6_MTase"/>
</dbReference>
<dbReference type="PANTHER" id="PTHR13271">
    <property type="entry name" value="UNCHARACTERIZED PUTATIVE METHYLTRANSFERASE"/>
    <property type="match status" value="1"/>
</dbReference>
<dbReference type="OrthoDB" id="441812at2759"/>
<proteinExistence type="predicted"/>
<reference evidence="2" key="1">
    <citation type="submission" date="2019-01" db="EMBL/GenBank/DDBJ databases">
        <title>Draft genome sequences of three monokaryotic isolates of the white-rot basidiomycete fungus Dichomitus squalens.</title>
        <authorList>
            <consortium name="DOE Joint Genome Institute"/>
            <person name="Lopez S.C."/>
            <person name="Andreopoulos B."/>
            <person name="Pangilinan J."/>
            <person name="Lipzen A."/>
            <person name="Riley R."/>
            <person name="Ahrendt S."/>
            <person name="Ng V."/>
            <person name="Barry K."/>
            <person name="Daum C."/>
            <person name="Grigoriev I.V."/>
            <person name="Hilden K.S."/>
            <person name="Makela M.R."/>
            <person name="de Vries R.P."/>
        </authorList>
    </citation>
    <scope>NUCLEOTIDE SEQUENCE [LARGE SCALE GENOMIC DNA]</scope>
    <source>
        <strain evidence="2">OM18370.1</strain>
    </source>
</reference>
<dbReference type="InterPro" id="IPR001214">
    <property type="entry name" value="SET_dom"/>
</dbReference>
<evidence type="ECO:0000313" key="2">
    <source>
        <dbReference type="EMBL" id="TBU29242.1"/>
    </source>
</evidence>
<sequence>MAAAEWIRGSEVERELHNDEGGSLQGEIDVFYVSDVYPLLSSMDMQPTHAGFLRAYSLVCSRAFQIDAYHGLSMVPLADAFNHSHENHVQLASEYDVCPACGSLSECPHDREDGSLLQADQPIAVTPSIDPTDTVDMVTMRSIPPGVEVFNTYGETLGNAALLARYGFMVNDSEADTVTFGWPGSSLELGSDESYWNSVYDLVVKPAEGILASSSLVYFPDMESEMSPLLSIDSDGRVSIALFIWAIVESMSVECGAESTGLIISVLRCLLRVEALRDMQERDEDTEIPSEAGSSPGPIAAHFLAQTAKELGNICRTRVANMGRVEYRGASMEVLGEVFDGLPADRHKTRLALEYLLGERAVLDVCAAGWEEVKNIADTVFLE</sequence>
<feature type="domain" description="SET" evidence="1">
    <location>
        <begin position="1"/>
        <end position="154"/>
    </location>
</feature>
<accession>A0A4Q9MRT3</accession>
<evidence type="ECO:0000259" key="1">
    <source>
        <dbReference type="PROSITE" id="PS50280"/>
    </source>
</evidence>
<organism evidence="2">
    <name type="scientific">Dichomitus squalens</name>
    <dbReference type="NCBI Taxonomy" id="114155"/>
    <lineage>
        <taxon>Eukaryota</taxon>
        <taxon>Fungi</taxon>
        <taxon>Dikarya</taxon>
        <taxon>Basidiomycota</taxon>
        <taxon>Agaricomycotina</taxon>
        <taxon>Agaricomycetes</taxon>
        <taxon>Polyporales</taxon>
        <taxon>Polyporaceae</taxon>
        <taxon>Dichomitus</taxon>
    </lineage>
</organism>
<dbReference type="CDD" id="cd10527">
    <property type="entry name" value="SET_LSMT"/>
    <property type="match status" value="1"/>
</dbReference>
<dbReference type="GO" id="GO:0005634">
    <property type="term" value="C:nucleus"/>
    <property type="evidence" value="ECO:0007669"/>
    <property type="project" value="TreeGrafter"/>
</dbReference>
<dbReference type="EMBL" id="ML143414">
    <property type="protein sequence ID" value="TBU29242.1"/>
    <property type="molecule type" value="Genomic_DNA"/>
</dbReference>
<dbReference type="AlphaFoldDB" id="A0A4Q9MRT3"/>
<dbReference type="PROSITE" id="PS50280">
    <property type="entry name" value="SET"/>
    <property type="match status" value="1"/>
</dbReference>
<dbReference type="PANTHER" id="PTHR13271:SF34">
    <property type="entry name" value="N-LYSINE METHYLTRANSFERASE SETD6"/>
    <property type="match status" value="1"/>
</dbReference>
<gene>
    <name evidence="2" type="ORF">BD311DRAFT_806257</name>
</gene>